<comment type="caution">
    <text evidence="3">The sequence shown here is derived from an EMBL/GenBank/DDBJ whole genome shotgun (WGS) entry which is preliminary data.</text>
</comment>
<evidence type="ECO:0000313" key="4">
    <source>
        <dbReference type="Proteomes" id="UP000324767"/>
    </source>
</evidence>
<dbReference type="OrthoDB" id="9030204at2759"/>
<proteinExistence type="inferred from homology"/>
<dbReference type="GO" id="GO:0140625">
    <property type="term" value="F:opioid growth factor receptor activity"/>
    <property type="evidence" value="ECO:0007669"/>
    <property type="project" value="InterPro"/>
</dbReference>
<dbReference type="GO" id="GO:0016020">
    <property type="term" value="C:membrane"/>
    <property type="evidence" value="ECO:0007669"/>
    <property type="project" value="InterPro"/>
</dbReference>
<dbReference type="PANTHER" id="PTHR14015:SF2">
    <property type="entry name" value="OPIOID GROWTH FACTOR RECEPTOR (OGFR) CONSERVED DOMAIN-CONTAINING PROTEIN"/>
    <property type="match status" value="1"/>
</dbReference>
<evidence type="ECO:0000313" key="3">
    <source>
        <dbReference type="EMBL" id="KAA6414988.1"/>
    </source>
</evidence>
<dbReference type="Proteomes" id="UP000324767">
    <property type="component" value="Unassembled WGS sequence"/>
</dbReference>
<organism evidence="3 4">
    <name type="scientific">Lasallia pustulata</name>
    <dbReference type="NCBI Taxonomy" id="136370"/>
    <lineage>
        <taxon>Eukaryota</taxon>
        <taxon>Fungi</taxon>
        <taxon>Dikarya</taxon>
        <taxon>Ascomycota</taxon>
        <taxon>Pezizomycotina</taxon>
        <taxon>Lecanoromycetes</taxon>
        <taxon>OSLEUM clade</taxon>
        <taxon>Umbilicariomycetidae</taxon>
        <taxon>Umbilicariales</taxon>
        <taxon>Umbilicariaceae</taxon>
        <taxon>Lasallia</taxon>
    </lineage>
</organism>
<comment type="similarity">
    <text evidence="1">Belongs to the opioid growth factor receptor family.</text>
</comment>
<protein>
    <recommendedName>
        <fullName evidence="2">Opioid growth factor receptor (OGFr) conserved domain-containing protein</fullName>
    </recommendedName>
</protein>
<accession>A0A5M8Q1D1</accession>
<dbReference type="Pfam" id="PF04664">
    <property type="entry name" value="OGFr_N"/>
    <property type="match status" value="1"/>
</dbReference>
<evidence type="ECO:0000256" key="1">
    <source>
        <dbReference type="ARBA" id="ARBA00010365"/>
    </source>
</evidence>
<name>A0A5M8Q1D1_9LECA</name>
<evidence type="ECO:0000259" key="2">
    <source>
        <dbReference type="Pfam" id="PF04664"/>
    </source>
</evidence>
<dbReference type="PANTHER" id="PTHR14015">
    <property type="entry name" value="OPIOID GROWTH FACTOR RECEPTOR OGFR ZETA-TYPE OPIOID RECEPTOR"/>
    <property type="match status" value="1"/>
</dbReference>
<gene>
    <name evidence="3" type="ORF">FRX48_01739</name>
</gene>
<dbReference type="InterPro" id="IPR039574">
    <property type="entry name" value="OGFr"/>
</dbReference>
<reference evidence="3 4" key="1">
    <citation type="submission" date="2019-09" db="EMBL/GenBank/DDBJ databases">
        <title>The hologenome of the rock-dwelling lichen Lasallia pustulata.</title>
        <authorList>
            <person name="Greshake Tzovaras B."/>
            <person name="Segers F."/>
            <person name="Bicker A."/>
            <person name="Dal Grande F."/>
            <person name="Otte J."/>
            <person name="Hankeln T."/>
            <person name="Schmitt I."/>
            <person name="Ebersberger I."/>
        </authorList>
    </citation>
    <scope>NUCLEOTIDE SEQUENCE [LARGE SCALE GENOMIC DNA]</scope>
    <source>
        <strain evidence="3">A1-1</strain>
    </source>
</reference>
<dbReference type="InterPro" id="IPR006757">
    <property type="entry name" value="OGF_rcpt"/>
</dbReference>
<dbReference type="AlphaFoldDB" id="A0A5M8Q1D1"/>
<dbReference type="EMBL" id="VXIT01000002">
    <property type="protein sequence ID" value="KAA6414988.1"/>
    <property type="molecule type" value="Genomic_DNA"/>
</dbReference>
<sequence length="263" mass="30764">MIPQKKLSPFHFPFLSMLISASTRPFVLQKYLQRPFLRSSNSFERRTMASASNASAPQEPLLVRFYSPTVQGTDFRGRTLSTILSWNYRKLEVTHDYVQTLFPMPESSIYNHDAPLVDRATFEAFRSRSDLRDRLREALKCMLDFYGLELQESTDSGSREVTIVPGTNFLQRAGLWVVHSNHNHQRMTRMIRSLRILGLEEEALAFYSRLERISRANKDIIGRLSLNYWKLAAERPLYWPPQDVTYKENGKDFLLELYQENTK</sequence>
<feature type="domain" description="Opioid growth factor receptor (OGFr) conserved" evidence="2">
    <location>
        <begin position="79"/>
        <end position="203"/>
    </location>
</feature>